<feature type="region of interest" description="Disordered" evidence="1">
    <location>
        <begin position="870"/>
        <end position="907"/>
    </location>
</feature>
<evidence type="ECO:0000259" key="2">
    <source>
        <dbReference type="Pfam" id="PF08782"/>
    </source>
</evidence>
<feature type="region of interest" description="Disordered" evidence="1">
    <location>
        <begin position="22"/>
        <end position="48"/>
    </location>
</feature>
<evidence type="ECO:0000256" key="1">
    <source>
        <dbReference type="SAM" id="MobiDB-lite"/>
    </source>
</evidence>
<feature type="compositionally biased region" description="Basic and acidic residues" evidence="1">
    <location>
        <begin position="291"/>
        <end position="300"/>
    </location>
</feature>
<accession>A0A8W8IMT4</accession>
<name>A0A8W8IMT4_MAGGI</name>
<dbReference type="GO" id="GO:0046332">
    <property type="term" value="F:SMAD binding"/>
    <property type="evidence" value="ECO:0007669"/>
    <property type="project" value="InterPro"/>
</dbReference>
<dbReference type="EnsemblMetazoa" id="G15054.1">
    <property type="protein sequence ID" value="G15054.1:cds"/>
    <property type="gene ID" value="G15054"/>
</dbReference>
<dbReference type="Pfam" id="PF08782">
    <property type="entry name" value="c-SKI_SMAD_bind"/>
    <property type="match status" value="1"/>
</dbReference>
<feature type="compositionally biased region" description="Basic and acidic residues" evidence="1">
    <location>
        <begin position="1219"/>
        <end position="1229"/>
    </location>
</feature>
<feature type="compositionally biased region" description="Basic and acidic residues" evidence="1">
    <location>
        <begin position="133"/>
        <end position="146"/>
    </location>
</feature>
<feature type="region of interest" description="Disordered" evidence="1">
    <location>
        <begin position="198"/>
        <end position="300"/>
    </location>
</feature>
<evidence type="ECO:0000259" key="3">
    <source>
        <dbReference type="Pfam" id="PF25867"/>
    </source>
</evidence>
<dbReference type="OMA" id="YDAPWIV"/>
<evidence type="ECO:0008006" key="6">
    <source>
        <dbReference type="Google" id="ProtNLM"/>
    </source>
</evidence>
<feature type="region of interest" description="Disordered" evidence="1">
    <location>
        <begin position="1125"/>
        <end position="1246"/>
    </location>
</feature>
<feature type="region of interest" description="Disordered" evidence="1">
    <location>
        <begin position="962"/>
        <end position="982"/>
    </location>
</feature>
<feature type="compositionally biased region" description="Polar residues" evidence="1">
    <location>
        <begin position="198"/>
        <end position="238"/>
    </location>
</feature>
<evidence type="ECO:0000313" key="5">
    <source>
        <dbReference type="Proteomes" id="UP000005408"/>
    </source>
</evidence>
<reference evidence="4" key="1">
    <citation type="submission" date="2022-08" db="UniProtKB">
        <authorList>
            <consortium name="EnsemblMetazoa"/>
        </authorList>
    </citation>
    <scope>IDENTIFICATION</scope>
    <source>
        <strain evidence="4">05x7-T-G4-1.051#20</strain>
    </source>
</reference>
<dbReference type="SUPFAM" id="SSF63763">
    <property type="entry name" value="SAND domain-like"/>
    <property type="match status" value="1"/>
</dbReference>
<protein>
    <recommendedName>
        <fullName evidence="6">c-SKI SMAD4-binding domain-containing protein</fullName>
    </recommendedName>
</protein>
<feature type="region of interest" description="Disordered" evidence="1">
    <location>
        <begin position="395"/>
        <end position="448"/>
    </location>
</feature>
<keyword evidence="5" id="KW-1185">Reference proteome</keyword>
<evidence type="ECO:0000313" key="4">
    <source>
        <dbReference type="EnsemblMetazoa" id="G15054.1:cds"/>
    </source>
</evidence>
<feature type="compositionally biased region" description="Basic and acidic residues" evidence="1">
    <location>
        <begin position="160"/>
        <end position="169"/>
    </location>
</feature>
<proteinExistence type="predicted"/>
<feature type="region of interest" description="Disordered" evidence="1">
    <location>
        <begin position="1389"/>
        <end position="1466"/>
    </location>
</feature>
<feature type="domain" description="c-SKI SMAD4-binding" evidence="2">
    <location>
        <begin position="1301"/>
        <end position="1341"/>
    </location>
</feature>
<feature type="compositionally biased region" description="Polar residues" evidence="1">
    <location>
        <begin position="171"/>
        <end position="185"/>
    </location>
</feature>
<dbReference type="InterPro" id="IPR010919">
    <property type="entry name" value="SAND-like_dom_sf"/>
</dbReference>
<feature type="compositionally biased region" description="Polar residues" evidence="1">
    <location>
        <begin position="423"/>
        <end position="434"/>
    </location>
</feature>
<dbReference type="InterPro" id="IPR059069">
    <property type="entry name" value="DHD_metazoa"/>
</dbReference>
<feature type="compositionally biased region" description="Basic and acidic residues" evidence="1">
    <location>
        <begin position="395"/>
        <end position="409"/>
    </location>
</feature>
<sequence>MPGHSTSTRIFNPLDILANAASLIPKTMTPQQDNAPSDPPPTNDNVSTTEDLEKMFDEHNYGNAKKVVVNKISHSSFSSDFVPQGKDGVKLKDTNRRVIVTVVNRSGDQRVVKTFSSVKSVKNILKTDVCVDKQSEEEGEKQENSDAAKTPEPVTISSSEKCKQNKEPTTDVISQENGASPVSVNSKSIDLHQAVQNTCENETEPNTSIAEKTGSNSSHPLNKEQVNSAQVTRVNTNSPEEHQGESSSVTCPSSHQSVEESSTCKQSQETDDHSPSQDDISETRPLITKDGNSDQNKENDCTGVVANSLELSNLKMTISSPGPCIEGSSVGETDNCAIHSDNRPSDITDSENRLHSELSGKKEFIGSPEGCCFKLCEDVSDSESWRYEGNRGDIRLSLDLDSPKSERTENPSPASEMGRTKTIDTSLDSVSSPNTDEDNSESTEGPKCSSAALISNIDHCYAGPTFVPQPEERNEENTVSSPPEDGPKNGINLKDLLRNHKNTINAPVDKGLPSDINQTSDSIVSTMVSEPQVAKTVQTTAPKEVSPKFGKYRIGTFASVSNTAMGLESPTKKRGPVKATSLLTNTVYTNNVPLVVTQGARTSQFSDLTLQQVLERKWVSVTDHDHDYCLPKLQGPIPSTKIKKAEDKRVKKVVQTDSTDTESNDEFIQDEDSLPSSPLPAPTTRQRSAKSEKVADYIKGGTSDSKLKITGKYQDDYIYFLNTKLRSRRRTTSVDEKSVPLNKIMVPLPKPGDIVVPHLTDADLELIKSGNSDKIPQQMCSNTDNLQALKSTVPPQATGTNSSISDEESKLINTILSMETGDQNPPVPVNEIPNFGEPPALFGGTNDDILNLTPEQMEILYNAMDEVQSESPDISSADNKFNLEVPTSSTSTSNFPVGASEVPGQQMLPTSSVAGTVATPTATTSSTAVTTENTFSELSTIPAEKSSLDLFGSELKLFPEPPVENSPAVLQKPAQPTTAGSADTSAPWIVTVSMYWNDLPAIMIDNAPFVRLVDIHKQILPAKDTGILKKRCQLLGIEVLNCTEMQRYFLVQYGKAFNSKSTLIISKDDAKSLIGYYVNPGSHPPRVRCRTMGDKTRVPIQNNSSKKNHSKAAVIEFKEEVREINPLPAIPPPRVVPQQPQSRTRHKKINFLEMLKGDTNNNTTEESEVEVKEESKPEKTKRGASKHRMEGESKTSAEKKQRTEQNESEGHIVNSNSEESGKNKSDHNKLNNTSLQPKKLKFEKSKKYPGPLKVKWTVFNSNNKQQQTESEEQDLNGKENILSVVHKDMTLKNGQRGRMQAGNVFLDLYKGPLAPCIRCCTCEKLFSIDNFLKHLHDVNGSNKLLVVRQPQTFALRDLSPSVSQKKLWEHFFKKRKAFNEELKQKRVETKDKTTSLRNESQGVSRNADVRISGRKRRPKQLHPIENYRYNLPKGVSNATDKVDSLDAPSPSKMRRTMDTSTMCGDSSVDGAESVVTLTNGPEVTSFTALEGAFDV</sequence>
<feature type="compositionally biased region" description="Acidic residues" evidence="1">
    <location>
        <begin position="659"/>
        <end position="673"/>
    </location>
</feature>
<feature type="compositionally biased region" description="Basic and acidic residues" evidence="1">
    <location>
        <begin position="1169"/>
        <end position="1210"/>
    </location>
</feature>
<feature type="compositionally biased region" description="Polar residues" evidence="1">
    <location>
        <begin position="870"/>
        <end position="895"/>
    </location>
</feature>
<feature type="region of interest" description="Disordered" evidence="1">
    <location>
        <begin position="133"/>
        <end position="185"/>
    </location>
</feature>
<organism evidence="4 5">
    <name type="scientific">Magallana gigas</name>
    <name type="common">Pacific oyster</name>
    <name type="synonym">Crassostrea gigas</name>
    <dbReference type="NCBI Taxonomy" id="29159"/>
    <lineage>
        <taxon>Eukaryota</taxon>
        <taxon>Metazoa</taxon>
        <taxon>Spiralia</taxon>
        <taxon>Lophotrochozoa</taxon>
        <taxon>Mollusca</taxon>
        <taxon>Bivalvia</taxon>
        <taxon>Autobranchia</taxon>
        <taxon>Pteriomorphia</taxon>
        <taxon>Ostreida</taxon>
        <taxon>Ostreoidea</taxon>
        <taxon>Ostreidae</taxon>
        <taxon>Magallana</taxon>
    </lineage>
</organism>
<feature type="region of interest" description="Disordered" evidence="1">
    <location>
        <begin position="648"/>
        <end position="692"/>
    </location>
</feature>
<feature type="region of interest" description="Disordered" evidence="1">
    <location>
        <begin position="461"/>
        <end position="490"/>
    </location>
</feature>
<dbReference type="InterPro" id="IPR014890">
    <property type="entry name" value="c-SKI_SMAD4-bd_dom"/>
</dbReference>
<dbReference type="Gene3D" id="3.10.390.10">
    <property type="entry name" value="SAND domain-like"/>
    <property type="match status" value="1"/>
</dbReference>
<dbReference type="Proteomes" id="UP000005408">
    <property type="component" value="Unassembled WGS sequence"/>
</dbReference>
<feature type="compositionally biased region" description="Polar residues" evidence="1">
    <location>
        <begin position="245"/>
        <end position="267"/>
    </location>
</feature>
<feature type="compositionally biased region" description="Polar residues" evidence="1">
    <location>
        <begin position="1395"/>
        <end position="1404"/>
    </location>
</feature>
<feature type="domain" description="Putative Dachshund-homology" evidence="3">
    <location>
        <begin position="990"/>
        <end position="1077"/>
    </location>
</feature>
<dbReference type="Pfam" id="PF25867">
    <property type="entry name" value="HTH_75"/>
    <property type="match status" value="1"/>
</dbReference>